<dbReference type="Proteomes" id="UP000242791">
    <property type="component" value="Unassembled WGS sequence"/>
</dbReference>
<sequence length="270" mass="30533">MVGSPGGIESLNRMDCGRFRVVDSKGGEGSVDHTGLTADKRECATTHSRWIREHSGFGRIGRREWVLMEYVGRGMEGGDGSRGERSGWVGGSGSEGGCPQWREGRGEAKRNGRWSSLRRRHWGQLQLRALSHRGGRPWSQSCEDIEGCWVSMIRMRQADYELKLRWESRGRSDDWERSEILASVGCERYRRFISLLRVGRWSEPQKSSVLSELELGTEDARPSALCDKPITVDWEEFNQADGLNSGLYHLDLRMHSTSVYAVVISVTSPR</sequence>
<accession>A0A1J9QH80</accession>
<dbReference type="AlphaFoldDB" id="A0A1J9QH80"/>
<keyword evidence="3" id="KW-1185">Reference proteome</keyword>
<evidence type="ECO:0000313" key="2">
    <source>
        <dbReference type="EMBL" id="OJD27825.1"/>
    </source>
</evidence>
<feature type="region of interest" description="Disordered" evidence="1">
    <location>
        <begin position="76"/>
        <end position="112"/>
    </location>
</feature>
<dbReference type="VEuPathDB" id="FungiDB:ACJ73_00775"/>
<protein>
    <submittedName>
        <fullName evidence="2">Uncharacterized protein</fullName>
    </submittedName>
</protein>
<dbReference type="EMBL" id="LGTZ01000060">
    <property type="protein sequence ID" value="OJD27825.1"/>
    <property type="molecule type" value="Genomic_DNA"/>
</dbReference>
<reference evidence="2 3" key="1">
    <citation type="submission" date="2015-08" db="EMBL/GenBank/DDBJ databases">
        <title>Emmonsia species relationships and genome sequence.</title>
        <authorList>
            <person name="Cuomo C.A."/>
            <person name="Schwartz I.S."/>
            <person name="Kenyon C."/>
            <person name="De Hoog G.S."/>
            <person name="Govender N.P."/>
            <person name="Botha A."/>
            <person name="Moreno L."/>
            <person name="De Vries M."/>
            <person name="Munoz J.F."/>
            <person name="Stielow J.B."/>
        </authorList>
    </citation>
    <scope>NUCLEOTIDE SEQUENCE [LARGE SCALE GENOMIC DNA]</scope>
    <source>
        <strain evidence="2 3">EI222</strain>
    </source>
</reference>
<evidence type="ECO:0000313" key="3">
    <source>
        <dbReference type="Proteomes" id="UP000242791"/>
    </source>
</evidence>
<proteinExistence type="predicted"/>
<gene>
    <name evidence="2" type="ORF">ACJ73_00775</name>
</gene>
<comment type="caution">
    <text evidence="2">The sequence shown here is derived from an EMBL/GenBank/DDBJ whole genome shotgun (WGS) entry which is preliminary data.</text>
</comment>
<organism evidence="2 3">
    <name type="scientific">Blastomyces percursus</name>
    <dbReference type="NCBI Taxonomy" id="1658174"/>
    <lineage>
        <taxon>Eukaryota</taxon>
        <taxon>Fungi</taxon>
        <taxon>Dikarya</taxon>
        <taxon>Ascomycota</taxon>
        <taxon>Pezizomycotina</taxon>
        <taxon>Eurotiomycetes</taxon>
        <taxon>Eurotiomycetidae</taxon>
        <taxon>Onygenales</taxon>
        <taxon>Ajellomycetaceae</taxon>
        <taxon>Blastomyces</taxon>
    </lineage>
</organism>
<evidence type="ECO:0000256" key="1">
    <source>
        <dbReference type="SAM" id="MobiDB-lite"/>
    </source>
</evidence>
<name>A0A1J9QH80_9EURO</name>